<name>A0AAD7EY73_9AGAR</name>
<sequence length="283" mass="32392">MMLIRCDDVFSQLVGHIYTGTLLQFLEHLLLRDLIYATHVCQDWRGLVPKIDSPLRLRLLGLSFSDAISPYSIPVGVRIQHVYRIETKHGIVIPEPYRTILIEWPSSQPPPGMHWPRSVRFRASGFCFCARYLQFDADLCLCAENEVRSMKIRIPYRDVFRIVVEEGVVPTDRRFIWELFVNPLRLYTGEQNAQIIRFIRAQPAAAVEWTGSGRSASIKFSVLQLSRYHFYTTEASSDGIFVLILDGPSREQIHGWSSPGISWYDGFEAKFLGLELCGMGSSC</sequence>
<accession>A0AAD7EY73</accession>
<organism evidence="1 2">
    <name type="scientific">Mycena albidolilacea</name>
    <dbReference type="NCBI Taxonomy" id="1033008"/>
    <lineage>
        <taxon>Eukaryota</taxon>
        <taxon>Fungi</taxon>
        <taxon>Dikarya</taxon>
        <taxon>Basidiomycota</taxon>
        <taxon>Agaricomycotina</taxon>
        <taxon>Agaricomycetes</taxon>
        <taxon>Agaricomycetidae</taxon>
        <taxon>Agaricales</taxon>
        <taxon>Marasmiineae</taxon>
        <taxon>Mycenaceae</taxon>
        <taxon>Mycena</taxon>
    </lineage>
</organism>
<dbReference type="EMBL" id="JARIHO010000008">
    <property type="protein sequence ID" value="KAJ7356611.1"/>
    <property type="molecule type" value="Genomic_DNA"/>
</dbReference>
<reference evidence="1" key="1">
    <citation type="submission" date="2023-03" db="EMBL/GenBank/DDBJ databases">
        <title>Massive genome expansion in bonnet fungi (Mycena s.s.) driven by repeated elements and novel gene families across ecological guilds.</title>
        <authorList>
            <consortium name="Lawrence Berkeley National Laboratory"/>
            <person name="Harder C.B."/>
            <person name="Miyauchi S."/>
            <person name="Viragh M."/>
            <person name="Kuo A."/>
            <person name="Thoen E."/>
            <person name="Andreopoulos B."/>
            <person name="Lu D."/>
            <person name="Skrede I."/>
            <person name="Drula E."/>
            <person name="Henrissat B."/>
            <person name="Morin E."/>
            <person name="Kohler A."/>
            <person name="Barry K."/>
            <person name="LaButti K."/>
            <person name="Morin E."/>
            <person name="Salamov A."/>
            <person name="Lipzen A."/>
            <person name="Mereny Z."/>
            <person name="Hegedus B."/>
            <person name="Baldrian P."/>
            <person name="Stursova M."/>
            <person name="Weitz H."/>
            <person name="Taylor A."/>
            <person name="Grigoriev I.V."/>
            <person name="Nagy L.G."/>
            <person name="Martin F."/>
            <person name="Kauserud H."/>
        </authorList>
    </citation>
    <scope>NUCLEOTIDE SEQUENCE</scope>
    <source>
        <strain evidence="1">CBHHK002</strain>
    </source>
</reference>
<evidence type="ECO:0008006" key="3">
    <source>
        <dbReference type="Google" id="ProtNLM"/>
    </source>
</evidence>
<keyword evidence="2" id="KW-1185">Reference proteome</keyword>
<protein>
    <recommendedName>
        <fullName evidence="3">F-box domain-containing protein</fullName>
    </recommendedName>
</protein>
<comment type="caution">
    <text evidence="1">The sequence shown here is derived from an EMBL/GenBank/DDBJ whole genome shotgun (WGS) entry which is preliminary data.</text>
</comment>
<evidence type="ECO:0000313" key="1">
    <source>
        <dbReference type="EMBL" id="KAJ7356611.1"/>
    </source>
</evidence>
<dbReference type="Proteomes" id="UP001218218">
    <property type="component" value="Unassembled WGS sequence"/>
</dbReference>
<proteinExistence type="predicted"/>
<dbReference type="AlphaFoldDB" id="A0AAD7EY73"/>
<gene>
    <name evidence="1" type="ORF">DFH08DRAFT_461535</name>
</gene>
<evidence type="ECO:0000313" key="2">
    <source>
        <dbReference type="Proteomes" id="UP001218218"/>
    </source>
</evidence>